<dbReference type="InterPro" id="IPR038366">
    <property type="entry name" value="Znf_CppX_C4_sf"/>
</dbReference>
<feature type="binding site" evidence="1">
    <location>
        <position position="119"/>
    </location>
    <ligand>
        <name>Zn(2+)</name>
        <dbReference type="ChEBI" id="CHEBI:29105"/>
    </ligand>
</feature>
<keyword evidence="1" id="KW-0479">Metal-binding</keyword>
<evidence type="ECO:0000313" key="4">
    <source>
        <dbReference type="Proteomes" id="UP001602013"/>
    </source>
</evidence>
<dbReference type="SMART" id="SM00994">
    <property type="entry name" value="zf-C4_ClpX"/>
    <property type="match status" value="1"/>
</dbReference>
<feature type="binding site" evidence="1">
    <location>
        <position position="97"/>
    </location>
    <ligand>
        <name>Zn(2+)</name>
        <dbReference type="ChEBI" id="CHEBI:29105"/>
    </ligand>
</feature>
<dbReference type="Proteomes" id="UP001602013">
    <property type="component" value="Unassembled WGS sequence"/>
</dbReference>
<dbReference type="RefSeq" id="WP_387416846.1">
    <property type="nucleotide sequence ID" value="NZ_CP191998.1"/>
</dbReference>
<evidence type="ECO:0000256" key="1">
    <source>
        <dbReference type="PROSITE-ProRule" id="PRU01250"/>
    </source>
</evidence>
<feature type="binding site" evidence="1">
    <location>
        <position position="94"/>
    </location>
    <ligand>
        <name>Zn(2+)</name>
        <dbReference type="ChEBI" id="CHEBI:29105"/>
    </ligand>
</feature>
<comment type="similarity">
    <text evidence="1">Belongs to the ClpX chaperone family.</text>
</comment>
<dbReference type="PROSITE" id="PS51902">
    <property type="entry name" value="CLPX_ZB"/>
    <property type="match status" value="1"/>
</dbReference>
<dbReference type="InterPro" id="IPR059188">
    <property type="entry name" value="Znf_CLPX-like"/>
</dbReference>
<evidence type="ECO:0000313" key="3">
    <source>
        <dbReference type="EMBL" id="MFF3670627.1"/>
    </source>
</evidence>
<feature type="binding site" evidence="1">
    <location>
        <position position="116"/>
    </location>
    <ligand>
        <name>Zn(2+)</name>
        <dbReference type="ChEBI" id="CHEBI:29105"/>
    </ligand>
</feature>
<accession>A0ABW6T022</accession>
<comment type="caution">
    <text evidence="3">The sequence shown here is derived from an EMBL/GenBank/DDBJ whole genome shotgun (WGS) entry which is preliminary data.</text>
</comment>
<dbReference type="Pfam" id="PF06689">
    <property type="entry name" value="zf-C4_ClpX"/>
    <property type="match status" value="1"/>
</dbReference>
<dbReference type="EMBL" id="JBIASD010000033">
    <property type="protein sequence ID" value="MFF3670627.1"/>
    <property type="molecule type" value="Genomic_DNA"/>
</dbReference>
<feature type="domain" description="ClpX-type ZB" evidence="2">
    <location>
        <begin position="82"/>
        <end position="134"/>
    </location>
</feature>
<organism evidence="3 4">
    <name type="scientific">Microtetraspora malaysiensis</name>
    <dbReference type="NCBI Taxonomy" id="161358"/>
    <lineage>
        <taxon>Bacteria</taxon>
        <taxon>Bacillati</taxon>
        <taxon>Actinomycetota</taxon>
        <taxon>Actinomycetes</taxon>
        <taxon>Streptosporangiales</taxon>
        <taxon>Streptosporangiaceae</taxon>
        <taxon>Microtetraspora</taxon>
    </lineage>
</organism>
<dbReference type="InterPro" id="IPR010603">
    <property type="entry name" value="Znf_CppX_C4"/>
</dbReference>
<reference evidence="3 4" key="1">
    <citation type="submission" date="2024-10" db="EMBL/GenBank/DDBJ databases">
        <title>The Natural Products Discovery Center: Release of the First 8490 Sequenced Strains for Exploring Actinobacteria Biosynthetic Diversity.</title>
        <authorList>
            <person name="Kalkreuter E."/>
            <person name="Kautsar S.A."/>
            <person name="Yang D."/>
            <person name="Bader C.D."/>
            <person name="Teijaro C.N."/>
            <person name="Fluegel L."/>
            <person name="Davis C.M."/>
            <person name="Simpson J.R."/>
            <person name="Lauterbach L."/>
            <person name="Steele A.D."/>
            <person name="Gui C."/>
            <person name="Meng S."/>
            <person name="Li G."/>
            <person name="Viehrig K."/>
            <person name="Ye F."/>
            <person name="Su P."/>
            <person name="Kiefer A.F."/>
            <person name="Nichols A."/>
            <person name="Cepeda A.J."/>
            <person name="Yan W."/>
            <person name="Fan B."/>
            <person name="Jiang Y."/>
            <person name="Adhikari A."/>
            <person name="Zheng C.-J."/>
            <person name="Schuster L."/>
            <person name="Cowan T.M."/>
            <person name="Smanski M.J."/>
            <person name="Chevrette M.G."/>
            <person name="De Carvalho L.P.S."/>
            <person name="Shen B."/>
        </authorList>
    </citation>
    <scope>NUCLEOTIDE SEQUENCE [LARGE SCALE GENOMIC DNA]</scope>
    <source>
        <strain evidence="3 4">NPDC002173</strain>
    </source>
</reference>
<dbReference type="SUPFAM" id="SSF57716">
    <property type="entry name" value="Glucocorticoid receptor-like (DNA-binding domain)"/>
    <property type="match status" value="1"/>
</dbReference>
<evidence type="ECO:0000259" key="2">
    <source>
        <dbReference type="PROSITE" id="PS51902"/>
    </source>
</evidence>
<sequence length="134" mass="14557">MEPSELLTQARTRSIDPADPLETLSAAITLSDELSRDTDALLDLAVRDARSAGASWTAIGERFGFSKQAARKRFSPPFAGRQLANRRKKRDAACSFCRQTPGPRSHMVHGEAGRICGTCVSLASDIVADLAKRR</sequence>
<proteinExistence type="inferred from homology"/>
<dbReference type="Gene3D" id="6.20.220.10">
    <property type="entry name" value="ClpX chaperone, C4-type zinc finger domain"/>
    <property type="match status" value="1"/>
</dbReference>
<name>A0ABW6T022_9ACTN</name>
<keyword evidence="1" id="KW-0862">Zinc</keyword>
<protein>
    <submittedName>
        <fullName evidence="3">ClpX C4-type zinc finger protein</fullName>
    </submittedName>
</protein>
<keyword evidence="1" id="KW-0143">Chaperone</keyword>
<keyword evidence="4" id="KW-1185">Reference proteome</keyword>
<gene>
    <name evidence="3" type="ORF">ACFYXI_34070</name>
</gene>